<gene>
    <name evidence="3" type="ORF">LIP_0523</name>
</gene>
<evidence type="ECO:0000313" key="3">
    <source>
        <dbReference type="EMBL" id="BAS26380.1"/>
    </source>
</evidence>
<protein>
    <submittedName>
        <fullName evidence="3">Uncharacterized protein</fullName>
    </submittedName>
</protein>
<evidence type="ECO:0000313" key="4">
    <source>
        <dbReference type="Proteomes" id="UP000065807"/>
    </source>
</evidence>
<feature type="region of interest" description="Disordered" evidence="1">
    <location>
        <begin position="360"/>
        <end position="390"/>
    </location>
</feature>
<dbReference type="Proteomes" id="UP000065807">
    <property type="component" value="Chromosome"/>
</dbReference>
<organism evidence="3 4">
    <name type="scientific">Limnochorda pilosa</name>
    <dbReference type="NCBI Taxonomy" id="1555112"/>
    <lineage>
        <taxon>Bacteria</taxon>
        <taxon>Bacillati</taxon>
        <taxon>Bacillota</taxon>
        <taxon>Limnochordia</taxon>
        <taxon>Limnochordales</taxon>
        <taxon>Limnochordaceae</taxon>
        <taxon>Limnochorda</taxon>
    </lineage>
</organism>
<evidence type="ECO:0000256" key="2">
    <source>
        <dbReference type="SAM" id="SignalP"/>
    </source>
</evidence>
<feature type="region of interest" description="Disordered" evidence="1">
    <location>
        <begin position="158"/>
        <end position="187"/>
    </location>
</feature>
<keyword evidence="2" id="KW-0732">Signal</keyword>
<dbReference type="RefSeq" id="WP_068133888.1">
    <property type="nucleotide sequence ID" value="NZ_AP014924.1"/>
</dbReference>
<sequence length="790" mass="85008">MGPTDCSAASPEGRRPSRGARLLLVTAVVLACTRALAATAQGFTLHGEVSYGVTWSLDPPKQPQTEYRLTLLGAGPLADWVWASVQLDTDAPDLVPFAVAVATWGGAELVTGDFDVQLPGAEMVSLRRQLRGARLVLEPGETPYSERGLKGGESSLVEAGSASMDGSSPAESGPERPGSPAAPSPVRPSLMVWSSTVRSLAWQERFEVVDPAEADADDDLHTVGPTDRLVLELSPVLEGSETVRKNSRLLEAPLDYQLDAASGVLYFDPPLEEGDVVDVSYQVAPLSPEPLEGARIGVDLPGLSFDLYGLDGLGYADRESPGALVPPLFGFVTRLEPGPLRLRLERWVADDPGRLTLALPPRLPELDDSNDLEAGPLDSNPVGSGVESESGICTGWTGPPEAWAWELGFDAGGFEASRGYRLRTPGFPLLDDPEAEANWAEETTGVTWRLGSDVTLSWRSTTAWPCWSDPARRKVERLLRRQASYRPGPGQAITFYTLDQANEDELFGGGTFRRAVGLDLVAPVAGLSARARVEGATVLDTDLNQETKVRHVEASLARPLGAVAGSVRLQWEGEEGRPPGATAQTPPRFEETWEADARPTWQVTPALQLRGRWAEGLDKGVRRTEQAVGGTWQAPEGPWRLSADVNQRETSGTVAQVERRLIAAAGYEGGEFRTEVAGELPLNGGSLPVFRLSAASGRSSRHRVEGRARWRGDGAGQLSVQYAYQPEGPSAPRFRGGATVVPRFFQVQQERAHVDLEYFVTSAWSLAAAWDATSGASPGSSLDLQVRYRF</sequence>
<dbReference type="EMBL" id="AP014924">
    <property type="protein sequence ID" value="BAS26380.1"/>
    <property type="molecule type" value="Genomic_DNA"/>
</dbReference>
<keyword evidence="4" id="KW-1185">Reference proteome</keyword>
<reference evidence="4" key="2">
    <citation type="journal article" date="2016" name="Int. J. Syst. Evol. Microbiol.">
        <title>Complete genome sequence and cell structure of Limnochorda pilosa, a Gram-negative spore-former within the phylum Firmicutes.</title>
        <authorList>
            <person name="Watanabe M."/>
            <person name="Kojima H."/>
            <person name="Fukui M."/>
        </authorList>
    </citation>
    <scope>NUCLEOTIDE SEQUENCE [LARGE SCALE GENOMIC DNA]</scope>
    <source>
        <strain evidence="4">HC45</strain>
    </source>
</reference>
<feature type="chain" id="PRO_5005486876" evidence="2">
    <location>
        <begin position="38"/>
        <end position="790"/>
    </location>
</feature>
<accession>A0A0K2SH15</accession>
<evidence type="ECO:0000256" key="1">
    <source>
        <dbReference type="SAM" id="MobiDB-lite"/>
    </source>
</evidence>
<dbReference type="KEGG" id="lpil:LIP_0523"/>
<feature type="signal peptide" evidence="2">
    <location>
        <begin position="1"/>
        <end position="37"/>
    </location>
</feature>
<dbReference type="AlphaFoldDB" id="A0A0K2SH15"/>
<proteinExistence type="predicted"/>
<name>A0A0K2SH15_LIMPI</name>
<reference evidence="4" key="1">
    <citation type="submission" date="2015-07" db="EMBL/GenBank/DDBJ databases">
        <title>Complete genome sequence and phylogenetic analysis of Limnochorda pilosa.</title>
        <authorList>
            <person name="Watanabe M."/>
            <person name="Kojima H."/>
            <person name="Fukui M."/>
        </authorList>
    </citation>
    <scope>NUCLEOTIDE SEQUENCE [LARGE SCALE GENOMIC DNA]</scope>
    <source>
        <strain evidence="4">HC45</strain>
    </source>
</reference>